<evidence type="ECO:0000256" key="6">
    <source>
        <dbReference type="ARBA" id="ARBA00023014"/>
    </source>
</evidence>
<keyword evidence="7" id="KW-0234">DNA repair</keyword>
<dbReference type="GO" id="GO:0033958">
    <property type="term" value="F:DNA-deoxyinosine glycosylase activity"/>
    <property type="evidence" value="ECO:0007669"/>
    <property type="project" value="InterPro"/>
</dbReference>
<dbReference type="GO" id="GO:0004844">
    <property type="term" value="F:uracil DNA N-glycosylase activity"/>
    <property type="evidence" value="ECO:0007669"/>
    <property type="project" value="InterPro"/>
</dbReference>
<keyword evidence="3" id="KW-0227">DNA damage</keyword>
<evidence type="ECO:0000256" key="9">
    <source>
        <dbReference type="ARBA" id="ARBA00023887"/>
    </source>
</evidence>
<dbReference type="InterPro" id="IPR005122">
    <property type="entry name" value="Uracil-DNA_glycosylase-like"/>
</dbReference>
<evidence type="ECO:0000256" key="1">
    <source>
        <dbReference type="ARBA" id="ARBA00022485"/>
    </source>
</evidence>
<keyword evidence="2" id="KW-0479">Metal-binding</keyword>
<keyword evidence="1" id="KW-0004">4Fe-4S</keyword>
<keyword evidence="5" id="KW-0408">Iron</keyword>
<dbReference type="EMBL" id="CP012850">
    <property type="protein sequence ID" value="ALI35571.1"/>
    <property type="molecule type" value="Genomic_DNA"/>
</dbReference>
<accession>A0A654LZ73</accession>
<evidence type="ECO:0000259" key="10">
    <source>
        <dbReference type="SMART" id="SM00986"/>
    </source>
</evidence>
<dbReference type="InterPro" id="IPR036895">
    <property type="entry name" value="Uracil-DNA_glycosylase-like_sf"/>
</dbReference>
<dbReference type="InterPro" id="IPR044147">
    <property type="entry name" value="UdgB-like"/>
</dbReference>
<keyword evidence="6" id="KW-0411">Iron-sulfur</keyword>
<evidence type="ECO:0000256" key="2">
    <source>
        <dbReference type="ARBA" id="ARBA00022723"/>
    </source>
</evidence>
<dbReference type="Proteomes" id="UP000058925">
    <property type="component" value="Chromosome"/>
</dbReference>
<dbReference type="Pfam" id="PF03167">
    <property type="entry name" value="UDG"/>
    <property type="match status" value="1"/>
</dbReference>
<dbReference type="PANTHER" id="PTHR33693">
    <property type="entry name" value="TYPE-5 URACIL-DNA GLYCOSYLASE"/>
    <property type="match status" value="1"/>
</dbReference>
<name>A0A654LZ73_9ARCH</name>
<comment type="similarity">
    <text evidence="8">Belongs to the uracil-DNA glycosylase (UDG) superfamily. Type 5 (UDGb) family.</text>
</comment>
<dbReference type="GO" id="GO:0046872">
    <property type="term" value="F:metal ion binding"/>
    <property type="evidence" value="ECO:0007669"/>
    <property type="project" value="UniProtKB-KW"/>
</dbReference>
<reference evidence="12" key="1">
    <citation type="submission" date="2015-10" db="EMBL/GenBank/DDBJ databases">
        <title>Niche specialization of a soil ammonia-oxidizing archaeon, Candidatus Nitrosocosmicus oleophilus.</title>
        <authorList>
            <person name="Jung M.-Y."/>
            <person name="Rhee S.-K."/>
        </authorList>
    </citation>
    <scope>NUCLEOTIDE SEQUENCE [LARGE SCALE GENOMIC DNA]</scope>
    <source>
        <strain evidence="12">MY3</strain>
    </source>
</reference>
<protein>
    <recommendedName>
        <fullName evidence="9">Type-5 uracil-DNA glycosylase</fullName>
    </recommendedName>
</protein>
<organism evidence="11 12">
    <name type="scientific">Candidatus Nitrosocosmicus oleophilus</name>
    <dbReference type="NCBI Taxonomy" id="1353260"/>
    <lineage>
        <taxon>Archaea</taxon>
        <taxon>Nitrososphaerota</taxon>
        <taxon>Nitrososphaeria</taxon>
        <taxon>Nitrososphaerales</taxon>
        <taxon>Nitrososphaeraceae</taxon>
        <taxon>Candidatus Nitrosocosmicus</taxon>
    </lineage>
</organism>
<dbReference type="KEGG" id="taa:NMY3_01367"/>
<evidence type="ECO:0000313" key="12">
    <source>
        <dbReference type="Proteomes" id="UP000058925"/>
    </source>
</evidence>
<dbReference type="PANTHER" id="PTHR33693:SF3">
    <property type="entry name" value="TYPE-5 URACIL-DNA GLYCOSYLASE"/>
    <property type="match status" value="1"/>
</dbReference>
<dbReference type="SMART" id="SM00987">
    <property type="entry name" value="UreE_C"/>
    <property type="match status" value="1"/>
</dbReference>
<dbReference type="Gene3D" id="3.40.470.10">
    <property type="entry name" value="Uracil-DNA glycosylase-like domain"/>
    <property type="match status" value="1"/>
</dbReference>
<evidence type="ECO:0000256" key="5">
    <source>
        <dbReference type="ARBA" id="ARBA00023004"/>
    </source>
</evidence>
<dbReference type="SMART" id="SM00986">
    <property type="entry name" value="UDG"/>
    <property type="match status" value="1"/>
</dbReference>
<keyword evidence="4" id="KW-0378">Hydrolase</keyword>
<evidence type="ECO:0000256" key="4">
    <source>
        <dbReference type="ARBA" id="ARBA00022801"/>
    </source>
</evidence>
<evidence type="ECO:0000313" key="11">
    <source>
        <dbReference type="EMBL" id="ALI35571.1"/>
    </source>
</evidence>
<feature type="domain" description="Uracil-DNA glycosylase-like" evidence="10">
    <location>
        <begin position="87"/>
        <end position="253"/>
    </location>
</feature>
<dbReference type="GO" id="GO:0051539">
    <property type="term" value="F:4 iron, 4 sulfur cluster binding"/>
    <property type="evidence" value="ECO:0007669"/>
    <property type="project" value="UniProtKB-KW"/>
</dbReference>
<sequence length="264" mass="30102">MRWHHNCRYFRNRNYAQIINKELYLILNLTKMKKGKAADEYYLSLDKVNEQITSCSQCPRLLQHIRKVRDNRPQRYSDQTYWARPVPSFGDPKARLLIIGLAPAAHGGNRTGRMFTGDSSGEWLMKAMYETGFANSPNSVSIDDGLLLSDAYVTSIVKCAPPMNKPINSEISNCSSFLRSELDLLKSSVVVVITLGKMAFDTFCKLSEVKGLFFKHNSVYQLDSTKTLIVSYHPSRRNTNTGTLTWPMWIQIFEKAKSIIETKA</sequence>
<evidence type="ECO:0000256" key="7">
    <source>
        <dbReference type="ARBA" id="ARBA00023204"/>
    </source>
</evidence>
<dbReference type="SUPFAM" id="SSF52141">
    <property type="entry name" value="Uracil-DNA glycosylase-like"/>
    <property type="match status" value="1"/>
</dbReference>
<dbReference type="AlphaFoldDB" id="A0A654LZ73"/>
<evidence type="ECO:0000256" key="3">
    <source>
        <dbReference type="ARBA" id="ARBA00022763"/>
    </source>
</evidence>
<keyword evidence="12" id="KW-1185">Reference proteome</keyword>
<dbReference type="CDD" id="cd10031">
    <property type="entry name" value="UDG-F5_TTUDGB_like"/>
    <property type="match status" value="1"/>
</dbReference>
<proteinExistence type="inferred from homology"/>
<evidence type="ECO:0000256" key="8">
    <source>
        <dbReference type="ARBA" id="ARBA00023779"/>
    </source>
</evidence>
<dbReference type="GO" id="GO:0006284">
    <property type="term" value="P:base-excision repair"/>
    <property type="evidence" value="ECO:0007669"/>
    <property type="project" value="InterPro"/>
</dbReference>
<dbReference type="InterPro" id="IPR051536">
    <property type="entry name" value="UDG_Type-4/5"/>
</dbReference>
<gene>
    <name evidence="11" type="ORF">NMY3_01367</name>
</gene>